<evidence type="ECO:0000313" key="1">
    <source>
        <dbReference type="EMBL" id="SVA31223.1"/>
    </source>
</evidence>
<name>A0A381UWA1_9ZZZZ</name>
<accession>A0A381UWA1</accession>
<organism evidence="1">
    <name type="scientific">marine metagenome</name>
    <dbReference type="NCBI Taxonomy" id="408172"/>
    <lineage>
        <taxon>unclassified sequences</taxon>
        <taxon>metagenomes</taxon>
        <taxon>ecological metagenomes</taxon>
    </lineage>
</organism>
<proteinExistence type="predicted"/>
<gene>
    <name evidence="1" type="ORF">METZ01_LOCUS84077</name>
</gene>
<protein>
    <submittedName>
        <fullName evidence="1">Uncharacterized protein</fullName>
    </submittedName>
</protein>
<dbReference type="SUPFAM" id="SSF51395">
    <property type="entry name" value="FMN-linked oxidoreductases"/>
    <property type="match status" value="1"/>
</dbReference>
<dbReference type="EMBL" id="UINC01007065">
    <property type="protein sequence ID" value="SVA31223.1"/>
    <property type="molecule type" value="Genomic_DNA"/>
</dbReference>
<sequence length="80" mass="8893">MTRDPRFDVLFEPVQIGPVTAKNRFYQVPHCCGMGFNSPQSHAKMQEMKAEGGWAGELDAAPVDPNMPFRREQIALASSV</sequence>
<reference evidence="1" key="1">
    <citation type="submission" date="2018-05" db="EMBL/GenBank/DDBJ databases">
        <authorList>
            <person name="Lanie J.A."/>
            <person name="Ng W.-L."/>
            <person name="Kazmierczak K.M."/>
            <person name="Andrzejewski T.M."/>
            <person name="Davidsen T.M."/>
            <person name="Wayne K.J."/>
            <person name="Tettelin H."/>
            <person name="Glass J.I."/>
            <person name="Rusch D."/>
            <person name="Podicherti R."/>
            <person name="Tsui H.-C.T."/>
            <person name="Winkler M.E."/>
        </authorList>
    </citation>
    <scope>NUCLEOTIDE SEQUENCE</scope>
</reference>
<dbReference type="InterPro" id="IPR013785">
    <property type="entry name" value="Aldolase_TIM"/>
</dbReference>
<dbReference type="Gene3D" id="3.20.20.70">
    <property type="entry name" value="Aldolase class I"/>
    <property type="match status" value="1"/>
</dbReference>
<dbReference type="AlphaFoldDB" id="A0A381UWA1"/>